<dbReference type="GeneID" id="37215888"/>
<reference evidence="1" key="1">
    <citation type="submission" date="2016-12" db="EMBL/GenBank/DDBJ databases">
        <title>The genomes of Aspergillus section Nigri reveals drivers in fungal speciation.</title>
        <authorList>
            <consortium name="DOE Joint Genome Institute"/>
            <person name="Vesth T.C."/>
            <person name="Nybo J."/>
            <person name="Theobald S."/>
            <person name="Brandl J."/>
            <person name="Frisvad J.C."/>
            <person name="Nielsen K.F."/>
            <person name="Lyhne E.K."/>
            <person name="Kogle M.E."/>
            <person name="Kuo A."/>
            <person name="Riley R."/>
            <person name="Clum A."/>
            <person name="Nolan M."/>
            <person name="Lipzen A."/>
            <person name="Salamov A."/>
            <person name="Henrissat B."/>
            <person name="Wiebenga A."/>
            <person name="De Vries R.P."/>
            <person name="Grigoriev I.V."/>
            <person name="Mortensen U.H."/>
            <person name="Andersen M.R."/>
            <person name="Baker S.E."/>
        </authorList>
    </citation>
    <scope>NUCLEOTIDE SEQUENCE [LARGE SCALE GENOMIC DNA]</scope>
    <source>
        <strain evidence="1">CBS 113365</strain>
    </source>
</reference>
<name>A0A319BQS4_ASPVC</name>
<keyword evidence="2" id="KW-1185">Reference proteome</keyword>
<gene>
    <name evidence="1" type="ORF">BO88DRAFT_464023</name>
</gene>
<protein>
    <submittedName>
        <fullName evidence="1">Uncharacterized protein</fullName>
    </submittedName>
</protein>
<dbReference type="RefSeq" id="XP_025561897.1">
    <property type="nucleotide sequence ID" value="XM_025711296.1"/>
</dbReference>
<accession>A0A319BQS4</accession>
<organism evidence="1 2">
    <name type="scientific">Aspergillus vadensis (strain CBS 113365 / IMI 142717 / IBT 24658)</name>
    <dbReference type="NCBI Taxonomy" id="1448311"/>
    <lineage>
        <taxon>Eukaryota</taxon>
        <taxon>Fungi</taxon>
        <taxon>Dikarya</taxon>
        <taxon>Ascomycota</taxon>
        <taxon>Pezizomycotina</taxon>
        <taxon>Eurotiomycetes</taxon>
        <taxon>Eurotiomycetidae</taxon>
        <taxon>Eurotiales</taxon>
        <taxon>Aspergillaceae</taxon>
        <taxon>Aspergillus</taxon>
        <taxon>Aspergillus subgen. Circumdati</taxon>
    </lineage>
</organism>
<evidence type="ECO:0000313" key="1">
    <source>
        <dbReference type="EMBL" id="PYH68103.1"/>
    </source>
</evidence>
<dbReference type="Proteomes" id="UP000248405">
    <property type="component" value="Unassembled WGS sequence"/>
</dbReference>
<evidence type="ECO:0000313" key="2">
    <source>
        <dbReference type="Proteomes" id="UP000248405"/>
    </source>
</evidence>
<sequence>MPYLAVAFEFQSSPNCNWEPSKRARNVSEDEDYQILADYRVLAEYHYKLREFERTELRKLEILIYEDAAELLLCARGSMVAFIVKWIFFSQIFDMENKSNLRSPKLGEWSSWSRRHNRRSTKHGNTQALYSEAFTAFQTWTVYASPNSFRPK</sequence>
<dbReference type="AlphaFoldDB" id="A0A319BQS4"/>
<proteinExistence type="predicted"/>
<dbReference type="EMBL" id="KZ821627">
    <property type="protein sequence ID" value="PYH68103.1"/>
    <property type="molecule type" value="Genomic_DNA"/>
</dbReference>